<organism evidence="1 2">
    <name type="scientific">Sinosporangium album</name>
    <dbReference type="NCBI Taxonomy" id="504805"/>
    <lineage>
        <taxon>Bacteria</taxon>
        <taxon>Bacillati</taxon>
        <taxon>Actinomycetota</taxon>
        <taxon>Actinomycetes</taxon>
        <taxon>Streptosporangiales</taxon>
        <taxon>Streptosporangiaceae</taxon>
        <taxon>Sinosporangium</taxon>
    </lineage>
</organism>
<keyword evidence="2" id="KW-1185">Reference proteome</keyword>
<keyword evidence="1" id="KW-0418">Kinase</keyword>
<evidence type="ECO:0000313" key="1">
    <source>
        <dbReference type="EMBL" id="SDI48441.1"/>
    </source>
</evidence>
<dbReference type="RefSeq" id="WP_093176015.1">
    <property type="nucleotide sequence ID" value="NZ_FNCN01000058.1"/>
</dbReference>
<name>A0A1G8KYI5_9ACTN</name>
<sequence length="202" mass="21859">MIIGLEGVSCTGKSTLASGLADRLGNISVVPCYYHSAPAPSMLPVPHVTSEAEQLSALAVHLEIEKVRLRHAQEALATRRRIVLDRTVDTLLAHLRAVGAMKGLNTGSRARTLVNQQINKGLAMVPHVTLLLIADHEVLTERARTRTDMPSLYYDPVFARAFCAHFRNPIAPVCLPLSAALPAAQVLDQACQLLEPYLGGSR</sequence>
<reference evidence="1 2" key="1">
    <citation type="submission" date="2016-10" db="EMBL/GenBank/DDBJ databases">
        <authorList>
            <person name="de Groot N.N."/>
        </authorList>
    </citation>
    <scope>NUCLEOTIDE SEQUENCE [LARGE SCALE GENOMIC DNA]</scope>
    <source>
        <strain evidence="1 2">CPCC 201354</strain>
    </source>
</reference>
<dbReference type="STRING" id="504805.SAMN05421505_1588"/>
<dbReference type="Gene3D" id="3.40.50.300">
    <property type="entry name" value="P-loop containing nucleotide triphosphate hydrolases"/>
    <property type="match status" value="1"/>
</dbReference>
<proteinExistence type="predicted"/>
<protein>
    <submittedName>
        <fullName evidence="1">dTMP kinase</fullName>
    </submittedName>
</protein>
<dbReference type="InterPro" id="IPR027417">
    <property type="entry name" value="P-loop_NTPase"/>
</dbReference>
<dbReference type="SUPFAM" id="SSF52540">
    <property type="entry name" value="P-loop containing nucleoside triphosphate hydrolases"/>
    <property type="match status" value="1"/>
</dbReference>
<accession>A0A1G8KYI5</accession>
<dbReference type="OrthoDB" id="3391209at2"/>
<keyword evidence="1" id="KW-0808">Transferase</keyword>
<evidence type="ECO:0000313" key="2">
    <source>
        <dbReference type="Proteomes" id="UP000198923"/>
    </source>
</evidence>
<dbReference type="Proteomes" id="UP000198923">
    <property type="component" value="Unassembled WGS sequence"/>
</dbReference>
<gene>
    <name evidence="1" type="ORF">SAMN05421505_1588</name>
</gene>
<dbReference type="AlphaFoldDB" id="A0A1G8KYI5"/>
<dbReference type="GO" id="GO:0016301">
    <property type="term" value="F:kinase activity"/>
    <property type="evidence" value="ECO:0007669"/>
    <property type="project" value="UniProtKB-KW"/>
</dbReference>
<dbReference type="EMBL" id="FNCN01000058">
    <property type="protein sequence ID" value="SDI48441.1"/>
    <property type="molecule type" value="Genomic_DNA"/>
</dbReference>